<reference evidence="1 2" key="1">
    <citation type="submission" date="2019-05" db="EMBL/GenBank/DDBJ databases">
        <title>Mikania micrantha, genome provides insights into the molecular mechanism of rapid growth.</title>
        <authorList>
            <person name="Liu B."/>
        </authorList>
    </citation>
    <scope>NUCLEOTIDE SEQUENCE [LARGE SCALE GENOMIC DNA]</scope>
    <source>
        <strain evidence="1">NLD-2019</strain>
        <tissue evidence="1">Leaf</tissue>
    </source>
</reference>
<accession>A0A5N6NP15</accession>
<dbReference type="EMBL" id="SZYD01000010">
    <property type="protein sequence ID" value="KAD4982976.1"/>
    <property type="molecule type" value="Genomic_DNA"/>
</dbReference>
<evidence type="ECO:0000313" key="2">
    <source>
        <dbReference type="Proteomes" id="UP000326396"/>
    </source>
</evidence>
<comment type="caution">
    <text evidence="1">The sequence shown here is derived from an EMBL/GenBank/DDBJ whole genome shotgun (WGS) entry which is preliminary data.</text>
</comment>
<name>A0A5N6NP15_9ASTR</name>
<organism evidence="1 2">
    <name type="scientific">Mikania micrantha</name>
    <name type="common">bitter vine</name>
    <dbReference type="NCBI Taxonomy" id="192012"/>
    <lineage>
        <taxon>Eukaryota</taxon>
        <taxon>Viridiplantae</taxon>
        <taxon>Streptophyta</taxon>
        <taxon>Embryophyta</taxon>
        <taxon>Tracheophyta</taxon>
        <taxon>Spermatophyta</taxon>
        <taxon>Magnoliopsida</taxon>
        <taxon>eudicotyledons</taxon>
        <taxon>Gunneridae</taxon>
        <taxon>Pentapetalae</taxon>
        <taxon>asterids</taxon>
        <taxon>campanulids</taxon>
        <taxon>Asterales</taxon>
        <taxon>Asteraceae</taxon>
        <taxon>Asteroideae</taxon>
        <taxon>Heliantheae alliance</taxon>
        <taxon>Eupatorieae</taxon>
        <taxon>Mikania</taxon>
    </lineage>
</organism>
<evidence type="ECO:0000313" key="1">
    <source>
        <dbReference type="EMBL" id="KAD4982976.1"/>
    </source>
</evidence>
<dbReference type="AlphaFoldDB" id="A0A5N6NP15"/>
<gene>
    <name evidence="1" type="ORF">E3N88_19647</name>
</gene>
<protein>
    <submittedName>
        <fullName evidence="1">Uncharacterized protein</fullName>
    </submittedName>
</protein>
<dbReference type="Proteomes" id="UP000326396">
    <property type="component" value="Linkage Group LG18"/>
</dbReference>
<keyword evidence="2" id="KW-1185">Reference proteome</keyword>
<sequence length="213" mass="24291">MVVMRRREDLRKEMRWIKGMADNWVMDPIGLLDKKTSIGLMKKKRGDEKGIAVLGFSTFPSGDLGILHRLILSQFHLPIGANLYHCSVVGIESSRPFEFAVVTVVQSSKSKSSIMEAINTVTPIKAICRLSILNLHESIETQSSRFTIHLRQRIIRSSSPIRDRDSSVDVRLTEVRTVRLTAEICSSHVSKFILHERHDSRTNCLQFAKDMRF</sequence>
<proteinExistence type="predicted"/>